<dbReference type="PANTHER" id="PTHR37066:SF1">
    <property type="entry name" value="LNS2_PITP DOMAIN-CONTAINING PROTEIN"/>
    <property type="match status" value="1"/>
</dbReference>
<dbReference type="Proteomes" id="UP000095751">
    <property type="component" value="Unassembled WGS sequence"/>
</dbReference>
<proteinExistence type="predicted"/>
<dbReference type="OrthoDB" id="66498at2759"/>
<accession>A0A1E7F5I2</accession>
<evidence type="ECO:0000256" key="1">
    <source>
        <dbReference type="SAM" id="MobiDB-lite"/>
    </source>
</evidence>
<dbReference type="KEGG" id="fcy:FRACYDRAFT_189509"/>
<dbReference type="AlphaFoldDB" id="A0A1E7F5I2"/>
<dbReference type="PANTHER" id="PTHR37066">
    <property type="entry name" value="HELICASE-ASSOCIATED"/>
    <property type="match status" value="1"/>
</dbReference>
<evidence type="ECO:0000313" key="4">
    <source>
        <dbReference type="Proteomes" id="UP000095751"/>
    </source>
</evidence>
<reference evidence="3 4" key="1">
    <citation type="submission" date="2016-09" db="EMBL/GenBank/DDBJ databases">
        <title>Extensive genetic diversity and differential bi-allelic expression allows diatom success in the polar Southern Ocean.</title>
        <authorList>
            <consortium name="DOE Joint Genome Institute"/>
            <person name="Mock T."/>
            <person name="Otillar R.P."/>
            <person name="Strauss J."/>
            <person name="Dupont C."/>
            <person name="Frickenhaus S."/>
            <person name="Maumus F."/>
            <person name="Mcmullan M."/>
            <person name="Sanges R."/>
            <person name="Schmutz J."/>
            <person name="Toseland A."/>
            <person name="Valas R."/>
            <person name="Veluchamy A."/>
            <person name="Ward B.J."/>
            <person name="Allen A."/>
            <person name="Barry K."/>
            <person name="Falciatore A."/>
            <person name="Ferrante M."/>
            <person name="Fortunato A.E."/>
            <person name="Gloeckner G."/>
            <person name="Gruber A."/>
            <person name="Hipkin R."/>
            <person name="Janech M."/>
            <person name="Kroth P."/>
            <person name="Leese F."/>
            <person name="Lindquist E."/>
            <person name="Lyon B.R."/>
            <person name="Martin J."/>
            <person name="Mayer C."/>
            <person name="Parker M."/>
            <person name="Quesneville H."/>
            <person name="Raymond J."/>
            <person name="Uhlig C."/>
            <person name="Valentin K.U."/>
            <person name="Worden A.Z."/>
            <person name="Armbrust E.V."/>
            <person name="Bowler C."/>
            <person name="Green B."/>
            <person name="Moulton V."/>
            <person name="Van Oosterhout C."/>
            <person name="Grigoriev I."/>
        </authorList>
    </citation>
    <scope>NUCLEOTIDE SEQUENCE [LARGE SCALE GENOMIC DNA]</scope>
    <source>
        <strain evidence="3 4">CCMP1102</strain>
    </source>
</reference>
<organism evidence="3 4">
    <name type="scientific">Fragilariopsis cylindrus CCMP1102</name>
    <dbReference type="NCBI Taxonomy" id="635003"/>
    <lineage>
        <taxon>Eukaryota</taxon>
        <taxon>Sar</taxon>
        <taxon>Stramenopiles</taxon>
        <taxon>Ochrophyta</taxon>
        <taxon>Bacillariophyta</taxon>
        <taxon>Bacillariophyceae</taxon>
        <taxon>Bacillariophycidae</taxon>
        <taxon>Bacillariales</taxon>
        <taxon>Bacillariaceae</taxon>
        <taxon>Fragilariopsis</taxon>
    </lineage>
</organism>
<name>A0A1E7F5I2_9STRA</name>
<feature type="region of interest" description="Disordered" evidence="1">
    <location>
        <begin position="410"/>
        <end position="466"/>
    </location>
</feature>
<sequence length="866" mass="97858">MVPCYNKIDTVPQIILNSEKDLDYCDGTVVGDSYCRETRQQRRCERNEVEEGKPQTIGTGIVAVAANSRHHNSFCYLTKKVTAITIVVVALYAVSSVSAFTQPQNRHGKSICAASGRTVPSSGTIIHSKASFLTPSKTASAFSTKKSLSSTRLFMSTENKSPKSADQQEWRAVFLALQLYKAAYGDLKVPPQFVVPASAPWPEPAWGTELGQKVGSILETGLYVNKSKKRRDQLDKLGFVWKKVRAPASNDSISFDQVYDALVVYRSEIKPSGQLSVPADFTVPDAEPWPENTRGLPLGKCIKKFGSKAYMKENPGTEEKLRQIGFETDKKLSANDKRFQAVYLALKRYKETYGDLLVPQPFVVPSDSSEWPEESWGLRLGARVNAIRSQGTFIKNNSERQDMLDTLGFVWTPPEKDSRKRGRKTLDQIDQEEKKAIMEADSTSNKNIPSSSSSQTDGKEDAEEDDADSFLSFFDFNENEQQKTEGESTAGEPTWGLEAGREYEGMASKNKGAISEQDVEEEYEAPRTLGEALSAARGRALEAGVIEDTDSKRPTKRTREPEIPWFNDDFGGYFVFEDVVEALTLYKESYGAFSNITIGDFVIPVKDEPEHSFDDDGILSPEEEFAADREEIDWPEHLEGMRLSDIVKRINDGSLEVKHLPERKAQLDAIDFEWGDPKHFLEVPFEKAMCAMYAFYMVRGDMFVPPDYVMPDEDPWPRALAGYELGKAVKRIRELQNFFEAFHTEKVGLLRMIDFVWFPTLALPIDPNEPEMSSEMLLLGALGHPDYHQLDEFPMGLPEKIMADGPFHVSEDPRQWWRQWHNWDYVADIWQSMGTKDRAVALRKDGYPRMADEHEEKYGPGLFQQI</sequence>
<protein>
    <recommendedName>
        <fullName evidence="2">Helicase-associated domain-containing protein</fullName>
    </recommendedName>
</protein>
<dbReference type="Pfam" id="PF03457">
    <property type="entry name" value="HA"/>
    <property type="match status" value="1"/>
</dbReference>
<gene>
    <name evidence="3" type="ORF">FRACYDRAFT_189509</name>
</gene>
<dbReference type="EMBL" id="KV784361">
    <property type="protein sequence ID" value="OEU13432.1"/>
    <property type="molecule type" value="Genomic_DNA"/>
</dbReference>
<feature type="non-terminal residue" evidence="3">
    <location>
        <position position="866"/>
    </location>
</feature>
<keyword evidence="4" id="KW-1185">Reference proteome</keyword>
<evidence type="ECO:0000259" key="2">
    <source>
        <dbReference type="Pfam" id="PF03457"/>
    </source>
</evidence>
<dbReference type="InterPro" id="IPR005114">
    <property type="entry name" value="Helicase_assoc"/>
</dbReference>
<dbReference type="InParanoid" id="A0A1E7F5I2"/>
<evidence type="ECO:0000313" key="3">
    <source>
        <dbReference type="EMBL" id="OEU13432.1"/>
    </source>
</evidence>
<feature type="compositionally biased region" description="Basic and acidic residues" evidence="1">
    <location>
        <begin position="414"/>
        <end position="438"/>
    </location>
</feature>
<feature type="domain" description="Helicase-associated" evidence="2">
    <location>
        <begin position="336"/>
        <end position="409"/>
    </location>
</feature>